<dbReference type="AlphaFoldDB" id="A0AAV1ULY2"/>
<evidence type="ECO:0000313" key="1">
    <source>
        <dbReference type="EMBL" id="CAK7935321.1"/>
    </source>
</evidence>
<reference evidence="1" key="1">
    <citation type="submission" date="2024-01" db="EMBL/GenBank/DDBJ databases">
        <authorList>
            <person name="Webb A."/>
        </authorList>
    </citation>
    <scope>NUCLEOTIDE SEQUENCE</scope>
    <source>
        <strain evidence="1">Pm1</strain>
    </source>
</reference>
<accession>A0AAV1ULY2</accession>
<gene>
    <name evidence="1" type="ORF">PM001_LOCUS20471</name>
</gene>
<dbReference type="EMBL" id="CAKLBY020000221">
    <property type="protein sequence ID" value="CAK7935321.1"/>
    <property type="molecule type" value="Genomic_DNA"/>
</dbReference>
<comment type="caution">
    <text evidence="1">The sequence shown here is derived from an EMBL/GenBank/DDBJ whole genome shotgun (WGS) entry which is preliminary data.</text>
</comment>
<organism evidence="1 2">
    <name type="scientific">Peronospora matthiolae</name>
    <dbReference type="NCBI Taxonomy" id="2874970"/>
    <lineage>
        <taxon>Eukaryota</taxon>
        <taxon>Sar</taxon>
        <taxon>Stramenopiles</taxon>
        <taxon>Oomycota</taxon>
        <taxon>Peronosporomycetes</taxon>
        <taxon>Peronosporales</taxon>
        <taxon>Peronosporaceae</taxon>
        <taxon>Peronospora</taxon>
    </lineage>
</organism>
<sequence length="80" mass="8994">MSYIHRLGQVVVDHITQSSSLSRCFAVVGIDSFGLSAQALVPAVRFWHTRSWLELRMSRNIVLVEAMGRGKVCYTNKQAI</sequence>
<evidence type="ECO:0000313" key="2">
    <source>
        <dbReference type="Proteomes" id="UP001162060"/>
    </source>
</evidence>
<proteinExistence type="predicted"/>
<protein>
    <recommendedName>
        <fullName evidence="3">Polyketide synthase</fullName>
    </recommendedName>
</protein>
<dbReference type="Proteomes" id="UP001162060">
    <property type="component" value="Unassembled WGS sequence"/>
</dbReference>
<evidence type="ECO:0008006" key="3">
    <source>
        <dbReference type="Google" id="ProtNLM"/>
    </source>
</evidence>
<name>A0AAV1ULY2_9STRA</name>